<name>A0ABX2EW90_9PSEU</name>
<feature type="chain" id="PRO_5045225085" description="DUF4352 domain-containing protein" evidence="2">
    <location>
        <begin position="17"/>
        <end position="187"/>
    </location>
</feature>
<keyword evidence="4" id="KW-1185">Reference proteome</keyword>
<evidence type="ECO:0008006" key="5">
    <source>
        <dbReference type="Google" id="ProtNLM"/>
    </source>
</evidence>
<organism evidence="3 4">
    <name type="scientific">Kibdelosporangium persicum</name>
    <dbReference type="NCBI Taxonomy" id="2698649"/>
    <lineage>
        <taxon>Bacteria</taxon>
        <taxon>Bacillati</taxon>
        <taxon>Actinomycetota</taxon>
        <taxon>Actinomycetes</taxon>
        <taxon>Pseudonocardiales</taxon>
        <taxon>Pseudonocardiaceae</taxon>
        <taxon>Kibdelosporangium</taxon>
    </lineage>
</organism>
<reference evidence="3 4" key="1">
    <citation type="submission" date="2020-01" db="EMBL/GenBank/DDBJ databases">
        <title>Kibdelosporangium persica a novel Actinomycetes from a hot desert in Iran.</title>
        <authorList>
            <person name="Safaei N."/>
            <person name="Zaburannyi N."/>
            <person name="Mueller R."/>
            <person name="Wink J."/>
        </authorList>
    </citation>
    <scope>NUCLEOTIDE SEQUENCE [LARGE SCALE GENOMIC DNA]</scope>
    <source>
        <strain evidence="3 4">4NS15</strain>
    </source>
</reference>
<dbReference type="Proteomes" id="UP000763557">
    <property type="component" value="Unassembled WGS sequence"/>
</dbReference>
<evidence type="ECO:0000256" key="1">
    <source>
        <dbReference type="SAM" id="MobiDB-lite"/>
    </source>
</evidence>
<proteinExistence type="predicted"/>
<evidence type="ECO:0000256" key="2">
    <source>
        <dbReference type="SAM" id="SignalP"/>
    </source>
</evidence>
<feature type="signal peptide" evidence="2">
    <location>
        <begin position="1"/>
        <end position="16"/>
    </location>
</feature>
<gene>
    <name evidence="3" type="ORF">GC106_1860</name>
</gene>
<keyword evidence="2" id="KW-0732">Signal</keyword>
<feature type="region of interest" description="Disordered" evidence="1">
    <location>
        <begin position="16"/>
        <end position="45"/>
    </location>
</feature>
<sequence length="187" mass="20623">MLRILLAMLVLTGCMAESPPRQPPTTTGPYTPTVTPATEQPPPPPEEWLEVEVDSGGRRIQSTSGQQVKLFRHWRRATTMYVVFQNVGDEQITSPKIKFELQQREPDPRTGTELATHFTGATGEGWKCTGSLGTRTCTSKATVAPGEAMPTIELGIKTVNDTYTRTHFTAAYGDLLYEAIVFYDTSV</sequence>
<feature type="compositionally biased region" description="Low complexity" evidence="1">
    <location>
        <begin position="24"/>
        <end position="38"/>
    </location>
</feature>
<evidence type="ECO:0000313" key="4">
    <source>
        <dbReference type="Proteomes" id="UP000763557"/>
    </source>
</evidence>
<evidence type="ECO:0000313" key="3">
    <source>
        <dbReference type="EMBL" id="NRN62985.1"/>
    </source>
</evidence>
<protein>
    <recommendedName>
        <fullName evidence="5">DUF4352 domain-containing protein</fullName>
    </recommendedName>
</protein>
<accession>A0ABX2EW90</accession>
<dbReference type="EMBL" id="JAAATY010000001">
    <property type="protein sequence ID" value="NRN62985.1"/>
    <property type="molecule type" value="Genomic_DNA"/>
</dbReference>
<comment type="caution">
    <text evidence="3">The sequence shown here is derived from an EMBL/GenBank/DDBJ whole genome shotgun (WGS) entry which is preliminary data.</text>
</comment>